<comment type="caution">
    <text evidence="2">The sequence shown here is derived from an EMBL/GenBank/DDBJ whole genome shotgun (WGS) entry which is preliminary data.</text>
</comment>
<name>A0A7C2VJ93_9CREN</name>
<dbReference type="Proteomes" id="UP000652307">
    <property type="component" value="Unassembled WGS sequence"/>
</dbReference>
<proteinExistence type="predicted"/>
<accession>A0A7C2VJ93</accession>
<evidence type="ECO:0000256" key="1">
    <source>
        <dbReference type="SAM" id="Phobius"/>
    </source>
</evidence>
<protein>
    <submittedName>
        <fullName evidence="2">Metal-dependent hydrolase</fullName>
    </submittedName>
</protein>
<keyword evidence="1" id="KW-1133">Transmembrane helix</keyword>
<dbReference type="EMBL" id="DSFH01000050">
    <property type="protein sequence ID" value="HEW64123.1"/>
    <property type="molecule type" value="Genomic_DNA"/>
</dbReference>
<feature type="transmembrane region" description="Helical" evidence="1">
    <location>
        <begin position="129"/>
        <end position="147"/>
    </location>
</feature>
<dbReference type="Pfam" id="PF04307">
    <property type="entry name" value="YdjM"/>
    <property type="match status" value="1"/>
</dbReference>
<gene>
    <name evidence="2" type="ORF">ENO39_03605</name>
    <name evidence="3" type="ORF">IOK49_04570</name>
</gene>
<organism evidence="2">
    <name type="scientific">Fervidicoccus fontis</name>
    <dbReference type="NCBI Taxonomy" id="683846"/>
    <lineage>
        <taxon>Archaea</taxon>
        <taxon>Thermoproteota</taxon>
        <taxon>Thermoprotei</taxon>
        <taxon>Fervidicoccales</taxon>
        <taxon>Fervidicoccaceae</taxon>
        <taxon>Fervidicoccus</taxon>
    </lineage>
</organism>
<dbReference type="GO" id="GO:0016787">
    <property type="term" value="F:hydrolase activity"/>
    <property type="evidence" value="ECO:0007669"/>
    <property type="project" value="UniProtKB-KW"/>
</dbReference>
<evidence type="ECO:0000313" key="2">
    <source>
        <dbReference type="EMBL" id="HEW64123.1"/>
    </source>
</evidence>
<feature type="transmembrane region" description="Helical" evidence="1">
    <location>
        <begin position="84"/>
        <end position="109"/>
    </location>
</feature>
<reference evidence="2" key="1">
    <citation type="journal article" date="2020" name="mSystems">
        <title>Genome- and Community-Level Interaction Insights into Carbon Utilization and Element Cycling Functions of Hydrothermarchaeota in Hydrothermal Sediment.</title>
        <authorList>
            <person name="Zhou Z."/>
            <person name="Liu Y."/>
            <person name="Xu W."/>
            <person name="Pan J."/>
            <person name="Luo Z.H."/>
            <person name="Li M."/>
        </authorList>
    </citation>
    <scope>NUCLEOTIDE SEQUENCE [LARGE SCALE GENOMIC DNA]</scope>
    <source>
        <strain evidence="2">SpSt-1261</strain>
    </source>
</reference>
<keyword evidence="1" id="KW-0812">Transmembrane</keyword>
<dbReference type="Proteomes" id="UP000886076">
    <property type="component" value="Unassembled WGS sequence"/>
</dbReference>
<feature type="transmembrane region" description="Helical" evidence="1">
    <location>
        <begin position="50"/>
        <end position="72"/>
    </location>
</feature>
<feature type="transmembrane region" description="Helical" evidence="1">
    <location>
        <begin position="12"/>
        <end position="38"/>
    </location>
</feature>
<evidence type="ECO:0000313" key="3">
    <source>
        <dbReference type="EMBL" id="MBE9391346.1"/>
    </source>
</evidence>
<dbReference type="InterPro" id="IPR007404">
    <property type="entry name" value="YdjM-like"/>
</dbReference>
<dbReference type="EMBL" id="JADEZV010000002">
    <property type="protein sequence ID" value="MBE9391346.1"/>
    <property type="molecule type" value="Genomic_DNA"/>
</dbReference>
<keyword evidence="2" id="KW-0378">Hydrolase</keyword>
<keyword evidence="1" id="KW-0472">Membrane</keyword>
<sequence length="149" mass="16912">MQKKTHLLFGTGLSLYIISLFGQISQISILFIVIFSIFPDLDLKNNHRKLFHNIFALLLIPAIAVVLSYNYLIDYQLTSESEILIYLSAVISYGLHLILDMLTKMGVYLFWPLSNKSIGLKLVRTDNNLLNAVLSIIGMLLIIKVFIPL</sequence>
<dbReference type="AlphaFoldDB" id="A0A7C2VJ93"/>
<dbReference type="GeneID" id="12449882"/>
<reference evidence="3" key="2">
    <citation type="submission" date="2020-10" db="EMBL/GenBank/DDBJ databases">
        <title>Fervidococcus fontis strain 3639Fd - the first crenarchaeon capable of growth on lipids.</title>
        <authorList>
            <person name="Kochetkova T.V."/>
            <person name="Elcheninov A.G."/>
            <person name="Toschakov S.V."/>
            <person name="Kublanov I.V."/>
        </authorList>
    </citation>
    <scope>NUCLEOTIDE SEQUENCE</scope>
    <source>
        <strain evidence="3">3639Fd</strain>
    </source>
</reference>
<dbReference type="RefSeq" id="WP_014557935.1">
    <property type="nucleotide sequence ID" value="NZ_DSFH01000050.1"/>
</dbReference>